<evidence type="ECO:0000313" key="8">
    <source>
        <dbReference type="Proteomes" id="UP000198854"/>
    </source>
</evidence>
<feature type="signal peptide" evidence="5">
    <location>
        <begin position="1"/>
        <end position="22"/>
    </location>
</feature>
<evidence type="ECO:0000256" key="2">
    <source>
        <dbReference type="ARBA" id="ARBA00010333"/>
    </source>
</evidence>
<proteinExistence type="inferred from homology"/>
<evidence type="ECO:0000313" key="7">
    <source>
        <dbReference type="EMBL" id="SDH60141.1"/>
    </source>
</evidence>
<evidence type="ECO:0000256" key="5">
    <source>
        <dbReference type="SAM" id="SignalP"/>
    </source>
</evidence>
<evidence type="ECO:0000256" key="3">
    <source>
        <dbReference type="ARBA" id="ARBA00022729"/>
    </source>
</evidence>
<dbReference type="OrthoDB" id="9768183at2"/>
<accession>A0A1G8DRH8</accession>
<dbReference type="Proteomes" id="UP000198854">
    <property type="component" value="Unassembled WGS sequence"/>
</dbReference>
<gene>
    <name evidence="7" type="ORF">SAMN04488136_12122</name>
</gene>
<keyword evidence="8" id="KW-1185">Reference proteome</keyword>
<dbReference type="GO" id="GO:0030313">
    <property type="term" value="C:cell envelope"/>
    <property type="evidence" value="ECO:0007669"/>
    <property type="project" value="UniProtKB-SubCell"/>
</dbReference>
<dbReference type="InterPro" id="IPR018313">
    <property type="entry name" value="SBP_3_CS"/>
</dbReference>
<protein>
    <submittedName>
        <fullName evidence="7">Histidine transport system substrate-binding protein</fullName>
    </submittedName>
</protein>
<organism evidence="7 8">
    <name type="scientific">Vibrio xiamenensis</name>
    <dbReference type="NCBI Taxonomy" id="861298"/>
    <lineage>
        <taxon>Bacteria</taxon>
        <taxon>Pseudomonadati</taxon>
        <taxon>Pseudomonadota</taxon>
        <taxon>Gammaproteobacteria</taxon>
        <taxon>Vibrionales</taxon>
        <taxon>Vibrionaceae</taxon>
        <taxon>Vibrio</taxon>
    </lineage>
</organism>
<name>A0A1G8DRH8_9VIBR</name>
<dbReference type="SUPFAM" id="SSF53850">
    <property type="entry name" value="Periplasmic binding protein-like II"/>
    <property type="match status" value="1"/>
</dbReference>
<dbReference type="PANTHER" id="PTHR35936:SF13">
    <property type="entry name" value="HISTIDINE-BINDING PERIPLASMIC PROTEIN"/>
    <property type="match status" value="1"/>
</dbReference>
<feature type="chain" id="PRO_5011683954" evidence="5">
    <location>
        <begin position="23"/>
        <end position="257"/>
    </location>
</feature>
<dbReference type="STRING" id="861298.SAMN04488136_12122"/>
<evidence type="ECO:0000256" key="1">
    <source>
        <dbReference type="ARBA" id="ARBA00004196"/>
    </source>
</evidence>
<feature type="domain" description="Solute-binding protein family 3/N-terminal" evidence="6">
    <location>
        <begin position="26"/>
        <end position="252"/>
    </location>
</feature>
<dbReference type="PANTHER" id="PTHR35936">
    <property type="entry name" value="MEMBRANE-BOUND LYTIC MUREIN TRANSGLYCOSYLASE F"/>
    <property type="match status" value="1"/>
</dbReference>
<dbReference type="Pfam" id="PF00497">
    <property type="entry name" value="SBP_bac_3"/>
    <property type="match status" value="1"/>
</dbReference>
<dbReference type="InterPro" id="IPR001638">
    <property type="entry name" value="Solute-binding_3/MltF_N"/>
</dbReference>
<reference evidence="7 8" key="1">
    <citation type="submission" date="2016-10" db="EMBL/GenBank/DDBJ databases">
        <authorList>
            <person name="de Groot N.N."/>
        </authorList>
    </citation>
    <scope>NUCLEOTIDE SEQUENCE [LARGE SCALE GENOMIC DNA]</scope>
    <source>
        <strain evidence="7 8">CGMCC 1.10228</strain>
    </source>
</reference>
<dbReference type="SMART" id="SM00062">
    <property type="entry name" value="PBPb"/>
    <property type="match status" value="1"/>
</dbReference>
<evidence type="ECO:0000256" key="4">
    <source>
        <dbReference type="RuleBase" id="RU003744"/>
    </source>
</evidence>
<comment type="similarity">
    <text evidence="2 4">Belongs to the bacterial solute-binding protein 3 family.</text>
</comment>
<comment type="subcellular location">
    <subcellularLocation>
        <location evidence="1">Cell envelope</location>
    </subcellularLocation>
</comment>
<dbReference type="PROSITE" id="PS01039">
    <property type="entry name" value="SBP_BACTERIAL_3"/>
    <property type="match status" value="1"/>
</dbReference>
<evidence type="ECO:0000259" key="6">
    <source>
        <dbReference type="SMART" id="SM00062"/>
    </source>
</evidence>
<dbReference type="AlphaFoldDB" id="A0A1G8DRH8"/>
<dbReference type="RefSeq" id="WP_093276246.1">
    <property type="nucleotide sequence ID" value="NZ_FNDD01000021.1"/>
</dbReference>
<dbReference type="Gene3D" id="3.40.190.10">
    <property type="entry name" value="Periplasmic binding protein-like II"/>
    <property type="match status" value="2"/>
</dbReference>
<keyword evidence="3 5" id="KW-0732">Signal</keyword>
<dbReference type="EMBL" id="FNDD01000021">
    <property type="protein sequence ID" value="SDH60141.1"/>
    <property type="molecule type" value="Genomic_DNA"/>
</dbReference>
<sequence>MKNNLRVAVLAVSTLLCAGSYAASDTIRIGVDATFPPFESIKADGSLEGFEIDLGNAICAEIKKTCKWVPYNFDGLIPGLKAHKLDAIFSSMGITEKRRKQVLYTDVVWTGFSSMLSRSSEGLLPTVDSLKGKTIGVQMGSMQEEFAQKRYGEHGVNIKIYQDQDSVYTDLLSGRIDASFQDMIQAQFGFINAYKKNGYSNQKVEDKLLPADTAIAVRKNDQKLAELLNKGLKLVHQNGTYDQIQTKYFGDLKLYSE</sequence>